<dbReference type="PaxDb" id="3827-XP_004514257.1"/>
<reference evidence="3" key="1">
    <citation type="submission" date="2025-08" db="UniProtKB">
        <authorList>
            <consortium name="RefSeq"/>
        </authorList>
    </citation>
    <scope>IDENTIFICATION</scope>
    <source>
        <tissue evidence="3">Etiolated seedlings</tissue>
    </source>
</reference>
<dbReference type="SMART" id="SM00332">
    <property type="entry name" value="PP2Cc"/>
    <property type="match status" value="1"/>
</dbReference>
<dbReference type="InterPro" id="IPR001932">
    <property type="entry name" value="PPM-type_phosphatase-like_dom"/>
</dbReference>
<dbReference type="KEGG" id="cam:101501265"/>
<dbReference type="Proteomes" id="UP000087171">
    <property type="component" value="Unplaced"/>
</dbReference>
<gene>
    <name evidence="3" type="primary">LOC101501265</name>
</gene>
<dbReference type="CDD" id="cd00143">
    <property type="entry name" value="PP2Cc"/>
    <property type="match status" value="1"/>
</dbReference>
<dbReference type="GO" id="GO:0004722">
    <property type="term" value="F:protein serine/threonine phosphatase activity"/>
    <property type="evidence" value="ECO:0007669"/>
    <property type="project" value="InterPro"/>
</dbReference>
<name>A0A1S2Z392_CICAR</name>
<organism evidence="2 3">
    <name type="scientific">Cicer arietinum</name>
    <name type="common">Chickpea</name>
    <name type="synonym">Garbanzo</name>
    <dbReference type="NCBI Taxonomy" id="3827"/>
    <lineage>
        <taxon>Eukaryota</taxon>
        <taxon>Viridiplantae</taxon>
        <taxon>Streptophyta</taxon>
        <taxon>Embryophyta</taxon>
        <taxon>Tracheophyta</taxon>
        <taxon>Spermatophyta</taxon>
        <taxon>Magnoliopsida</taxon>
        <taxon>eudicotyledons</taxon>
        <taxon>Gunneridae</taxon>
        <taxon>Pentapetalae</taxon>
        <taxon>rosids</taxon>
        <taxon>fabids</taxon>
        <taxon>Fabales</taxon>
        <taxon>Fabaceae</taxon>
        <taxon>Papilionoideae</taxon>
        <taxon>50 kb inversion clade</taxon>
        <taxon>NPAAA clade</taxon>
        <taxon>Hologalegina</taxon>
        <taxon>IRL clade</taxon>
        <taxon>Cicereae</taxon>
        <taxon>Cicer</taxon>
    </lineage>
</organism>
<dbReference type="OrthoDB" id="10264738at2759"/>
<dbReference type="eggNOG" id="KOG0698">
    <property type="taxonomic scope" value="Eukaryota"/>
</dbReference>
<evidence type="ECO:0000313" key="2">
    <source>
        <dbReference type="Proteomes" id="UP000087171"/>
    </source>
</evidence>
<evidence type="ECO:0000259" key="1">
    <source>
        <dbReference type="PROSITE" id="PS51746"/>
    </source>
</evidence>
<protein>
    <submittedName>
        <fullName evidence="3">Probable protein phosphatase 2C 74</fullName>
    </submittedName>
</protein>
<feature type="domain" description="PPM-type phosphatase" evidence="1">
    <location>
        <begin position="47"/>
        <end position="353"/>
    </location>
</feature>
<sequence length="364" mass="40292">MGSCISCDASIVDKVHDVGFDECNKNNDIIKCEHGGDQIMLRGSSNFVSMYCQKGTKGLHNQDAMTVWKDFAGDKDTIFCGVFDGHGPLGHKFSYSIRDKLPSKLSTIIKLSQQKLSKQNGPNAKEKSSYGDLYSNDDEINQQLSIASWEGSFLRSFNEMDKYLAKNVDTDGFCGGSVAVTLIKKGDQLIIGNLGDSRAVLCTKADDNHLIPIQLSVDLIPDVPSEAKRVIKCGGRVFATKQDPTVNRIWMPEGDCPGLAMTRAFGDFCLKDYGLSSIPDVSYRKLTKQDEFVVLATDGIWNVLTNMEVITIVASAPKRSLAAKLLVKRAVQVWKQKYPRHHIDDCAAICLFFNENARGNKRYP</sequence>
<dbReference type="PANTHER" id="PTHR47992">
    <property type="entry name" value="PROTEIN PHOSPHATASE"/>
    <property type="match status" value="1"/>
</dbReference>
<dbReference type="RefSeq" id="XP_004514257.1">
    <property type="nucleotide sequence ID" value="XM_004514200.3"/>
</dbReference>
<accession>A0A1S2Z392</accession>
<dbReference type="GeneID" id="101501265"/>
<dbReference type="Gene3D" id="3.60.40.10">
    <property type="entry name" value="PPM-type phosphatase domain"/>
    <property type="match status" value="1"/>
</dbReference>
<dbReference type="AlphaFoldDB" id="A0A1S2Z392"/>
<proteinExistence type="predicted"/>
<dbReference type="InterPro" id="IPR036457">
    <property type="entry name" value="PPM-type-like_dom_sf"/>
</dbReference>
<dbReference type="InterPro" id="IPR015655">
    <property type="entry name" value="PP2C"/>
</dbReference>
<dbReference type="Pfam" id="PF00481">
    <property type="entry name" value="PP2C"/>
    <property type="match status" value="1"/>
</dbReference>
<evidence type="ECO:0000313" key="3">
    <source>
        <dbReference type="RefSeq" id="XP_004514257.1"/>
    </source>
</evidence>
<dbReference type="SUPFAM" id="SSF81606">
    <property type="entry name" value="PP2C-like"/>
    <property type="match status" value="1"/>
</dbReference>
<dbReference type="SMART" id="SM00331">
    <property type="entry name" value="PP2C_SIG"/>
    <property type="match status" value="1"/>
</dbReference>
<dbReference type="PROSITE" id="PS51746">
    <property type="entry name" value="PPM_2"/>
    <property type="match status" value="1"/>
</dbReference>
<keyword evidence="2" id="KW-1185">Reference proteome</keyword>